<organism evidence="1 2">
    <name type="scientific">Ceraceosorus bombacis</name>
    <dbReference type="NCBI Taxonomy" id="401625"/>
    <lineage>
        <taxon>Eukaryota</taxon>
        <taxon>Fungi</taxon>
        <taxon>Dikarya</taxon>
        <taxon>Basidiomycota</taxon>
        <taxon>Ustilaginomycotina</taxon>
        <taxon>Exobasidiomycetes</taxon>
        <taxon>Ceraceosorales</taxon>
        <taxon>Ceraceosoraceae</taxon>
        <taxon>Ceraceosorus</taxon>
    </lineage>
</organism>
<proteinExistence type="predicted"/>
<protein>
    <submittedName>
        <fullName evidence="1">Uncharacterized protein</fullName>
    </submittedName>
</protein>
<keyword evidence="2" id="KW-1185">Reference proteome</keyword>
<accession>A0A0P1BTP0</accession>
<dbReference type="EMBL" id="CCYA01000389">
    <property type="protein sequence ID" value="CEH19531.1"/>
    <property type="molecule type" value="Genomic_DNA"/>
</dbReference>
<sequence length="71" mass="7677">MQYSSSSTIVLATVTVHSLTQDDFFAPVSNARVNLIITHDCMAHQARGQKGRAQAHVIAHDVTPESLVSES</sequence>
<reference evidence="1 2" key="1">
    <citation type="submission" date="2014-09" db="EMBL/GenBank/DDBJ databases">
        <authorList>
            <person name="Magalhaes I.L.F."/>
            <person name="Oliveira U."/>
            <person name="Santos F.R."/>
            <person name="Vidigal T.H.D.A."/>
            <person name="Brescovit A.D."/>
            <person name="Santos A.J."/>
        </authorList>
    </citation>
    <scope>NUCLEOTIDE SEQUENCE [LARGE SCALE GENOMIC DNA]</scope>
</reference>
<name>A0A0P1BTP0_9BASI</name>
<dbReference type="AlphaFoldDB" id="A0A0P1BTP0"/>
<evidence type="ECO:0000313" key="2">
    <source>
        <dbReference type="Proteomes" id="UP000054845"/>
    </source>
</evidence>
<dbReference type="Proteomes" id="UP000054845">
    <property type="component" value="Unassembled WGS sequence"/>
</dbReference>
<evidence type="ECO:0000313" key="1">
    <source>
        <dbReference type="EMBL" id="CEH19531.1"/>
    </source>
</evidence>